<name>A0AAP0IPS5_9MAGN</name>
<evidence type="ECO:0000313" key="1">
    <source>
        <dbReference type="EMBL" id="KAK9119195.1"/>
    </source>
</evidence>
<organism evidence="1 2">
    <name type="scientific">Stephania cephalantha</name>
    <dbReference type="NCBI Taxonomy" id="152367"/>
    <lineage>
        <taxon>Eukaryota</taxon>
        <taxon>Viridiplantae</taxon>
        <taxon>Streptophyta</taxon>
        <taxon>Embryophyta</taxon>
        <taxon>Tracheophyta</taxon>
        <taxon>Spermatophyta</taxon>
        <taxon>Magnoliopsida</taxon>
        <taxon>Ranunculales</taxon>
        <taxon>Menispermaceae</taxon>
        <taxon>Menispermoideae</taxon>
        <taxon>Cissampelideae</taxon>
        <taxon>Stephania</taxon>
    </lineage>
</organism>
<proteinExistence type="predicted"/>
<gene>
    <name evidence="1" type="ORF">Scep_017288</name>
</gene>
<dbReference type="Proteomes" id="UP001419268">
    <property type="component" value="Unassembled WGS sequence"/>
</dbReference>
<evidence type="ECO:0000313" key="2">
    <source>
        <dbReference type="Proteomes" id="UP001419268"/>
    </source>
</evidence>
<dbReference type="EMBL" id="JBBNAG010000007">
    <property type="protein sequence ID" value="KAK9119195.1"/>
    <property type="molecule type" value="Genomic_DNA"/>
</dbReference>
<comment type="caution">
    <text evidence="1">The sequence shown here is derived from an EMBL/GenBank/DDBJ whole genome shotgun (WGS) entry which is preliminary data.</text>
</comment>
<keyword evidence="2" id="KW-1185">Reference proteome</keyword>
<sequence>MISTCEGTGTGQPSGTGANQYYFIEMASREKGDVKDVPSVYDDSNLAPQQEARNDMKLKPVNTYEIEIRRGGGMELNGERWENNGAHIINLREALILRHRNIAEEERMQETLVEVNAEQQMPILDTLVSLGTEAVWRLFDSIDTLEEDVERAEIQQCASDPMGYLGERNKRDFKERGRDWRKVLESVKLVAVSSLVGLKELGPYSWNDLHGPWLRLL</sequence>
<reference evidence="1 2" key="1">
    <citation type="submission" date="2024-01" db="EMBL/GenBank/DDBJ databases">
        <title>Genome assemblies of Stephania.</title>
        <authorList>
            <person name="Yang L."/>
        </authorList>
    </citation>
    <scope>NUCLEOTIDE SEQUENCE [LARGE SCALE GENOMIC DNA]</scope>
    <source>
        <strain evidence="1">JXDWG</strain>
        <tissue evidence="1">Leaf</tissue>
    </source>
</reference>
<dbReference type="AlphaFoldDB" id="A0AAP0IPS5"/>
<protein>
    <submittedName>
        <fullName evidence="1">Uncharacterized protein</fullName>
    </submittedName>
</protein>
<accession>A0AAP0IPS5</accession>